<accession>A0A6S6PJU1</accession>
<protein>
    <submittedName>
        <fullName evidence="1">Uncharacterized protein</fullName>
    </submittedName>
</protein>
<dbReference type="EMBL" id="AP023326">
    <property type="protein sequence ID" value="BCI67603.1"/>
    <property type="molecule type" value="Genomic_DNA"/>
</dbReference>
<organism evidence="1 2">
    <name type="scientific">Acetobacter aceti</name>
    <dbReference type="NCBI Taxonomy" id="435"/>
    <lineage>
        <taxon>Bacteria</taxon>
        <taxon>Pseudomonadati</taxon>
        <taxon>Pseudomonadota</taxon>
        <taxon>Alphaproteobacteria</taxon>
        <taxon>Acetobacterales</taxon>
        <taxon>Acetobacteraceae</taxon>
        <taxon>Acetobacter</taxon>
        <taxon>Acetobacter subgen. Acetobacter</taxon>
    </lineage>
</organism>
<evidence type="ECO:0000313" key="2">
    <source>
        <dbReference type="Proteomes" id="UP000515220"/>
    </source>
</evidence>
<reference evidence="1 2" key="1">
    <citation type="submission" date="2020-07" db="EMBL/GenBank/DDBJ databases">
        <title>Complete Genome Sequence of an acetic acid bacterium, Acetobacter aceti JCM20276.</title>
        <authorList>
            <person name="Hirose Y."/>
            <person name="Mihara H."/>
        </authorList>
    </citation>
    <scope>NUCLEOTIDE SEQUENCE [LARGE SCALE GENOMIC DNA]</scope>
    <source>
        <strain evidence="1 2">JCM20276</strain>
    </source>
</reference>
<name>A0A6S6PJU1_ACEAC</name>
<gene>
    <name evidence="1" type="ORF">AAJCM20276_22270</name>
</gene>
<proteinExistence type="predicted"/>
<evidence type="ECO:0000313" key="1">
    <source>
        <dbReference type="EMBL" id="BCI67603.1"/>
    </source>
</evidence>
<dbReference type="Proteomes" id="UP000515220">
    <property type="component" value="Chromosome"/>
</dbReference>
<sequence length="72" mass="8328">MLRDESAKTSALLQLSLSIIKCDRFSTNRYVDLLPSKETFSYILKYQNPGKGPYILFIVSSKRYDLRTFTKG</sequence>
<dbReference type="AlphaFoldDB" id="A0A6S6PJU1"/>